<proteinExistence type="predicted"/>
<evidence type="ECO:0000313" key="2">
    <source>
        <dbReference type="EMBL" id="MER8932375.1"/>
    </source>
</evidence>
<keyword evidence="3" id="KW-1185">Reference proteome</keyword>
<sequence length="89" mass="9792">MAQEDDNKGHDETITIVVNGTPHEVPKKDELTYVEVVTHAYPDYPQNPGATYSVTYTRGHNDRDGILSPGGTVKAKDGMAFRVNRTSES</sequence>
<dbReference type="EMBL" id="JAMYPJ010000005">
    <property type="protein sequence ID" value="MER8932375.1"/>
    <property type="molecule type" value="Genomic_DNA"/>
</dbReference>
<organism evidence="2 3">
    <name type="scientific">Mesorhizobium opportunistum</name>
    <dbReference type="NCBI Taxonomy" id="593909"/>
    <lineage>
        <taxon>Bacteria</taxon>
        <taxon>Pseudomonadati</taxon>
        <taxon>Pseudomonadota</taxon>
        <taxon>Alphaproteobacteria</taxon>
        <taxon>Hyphomicrobiales</taxon>
        <taxon>Phyllobacteriaceae</taxon>
        <taxon>Mesorhizobium</taxon>
    </lineage>
</organism>
<reference evidence="2 3" key="1">
    <citation type="journal article" date="2024" name="Proc. Natl. Acad. Sci. U.S.A.">
        <title>The evolutionary genomics of adaptation to stress in wild rhizobium bacteria.</title>
        <authorList>
            <person name="Kehlet-Delgado H."/>
            <person name="Montoya A.P."/>
            <person name="Jensen K.T."/>
            <person name="Wendlandt C.E."/>
            <person name="Dexheimer C."/>
            <person name="Roberts M."/>
            <person name="Torres Martinez L."/>
            <person name="Friesen M.L."/>
            <person name="Griffitts J.S."/>
            <person name="Porter S.S."/>
        </authorList>
    </citation>
    <scope>NUCLEOTIDE SEQUENCE [LARGE SCALE GENOMIC DNA]</scope>
    <source>
        <strain evidence="2 3">M0729</strain>
    </source>
</reference>
<gene>
    <name evidence="2" type="ORF">NKI33_05280</name>
</gene>
<evidence type="ECO:0000313" key="3">
    <source>
        <dbReference type="Proteomes" id="UP001464387"/>
    </source>
</evidence>
<dbReference type="Pfam" id="PF14452">
    <property type="entry name" value="Multi_ubiq"/>
    <property type="match status" value="1"/>
</dbReference>
<comment type="caution">
    <text evidence="2">The sequence shown here is derived from an EMBL/GenBank/DDBJ whole genome shotgun (WGS) entry which is preliminary data.</text>
</comment>
<name>A0ABV1YBC0_9HYPH</name>
<dbReference type="InterPro" id="IPR027802">
    <property type="entry name" value="Multi-ubiquitin_dom"/>
</dbReference>
<accession>A0ABV1YBC0</accession>
<evidence type="ECO:0000259" key="1">
    <source>
        <dbReference type="Pfam" id="PF14452"/>
    </source>
</evidence>
<feature type="domain" description="Multi-ubiquitin" evidence="1">
    <location>
        <begin position="15"/>
        <end position="86"/>
    </location>
</feature>
<dbReference type="RefSeq" id="WP_031212482.1">
    <property type="nucleotide sequence ID" value="NZ_JAMYMY010000004.1"/>
</dbReference>
<protein>
    <submittedName>
        <fullName evidence="2">Multiubiquitin domain-containing protein</fullName>
    </submittedName>
</protein>
<dbReference type="Proteomes" id="UP001464387">
    <property type="component" value="Unassembled WGS sequence"/>
</dbReference>